<dbReference type="EMBL" id="BPVZ01000010">
    <property type="protein sequence ID" value="GKU96774.1"/>
    <property type="molecule type" value="Genomic_DNA"/>
</dbReference>
<feature type="compositionally biased region" description="Polar residues" evidence="1">
    <location>
        <begin position="153"/>
        <end position="162"/>
    </location>
</feature>
<dbReference type="PANTHER" id="PTHR34680">
    <property type="entry name" value="EXPRESSED PROTEIN"/>
    <property type="match status" value="1"/>
</dbReference>
<reference evidence="2 3" key="1">
    <citation type="journal article" date="2021" name="Commun. Biol.">
        <title>The genome of Shorea leprosula (Dipterocarpaceae) highlights the ecological relevance of drought in aseasonal tropical rainforests.</title>
        <authorList>
            <person name="Ng K.K.S."/>
            <person name="Kobayashi M.J."/>
            <person name="Fawcett J.A."/>
            <person name="Hatakeyama M."/>
            <person name="Paape T."/>
            <person name="Ng C.H."/>
            <person name="Ang C.C."/>
            <person name="Tnah L.H."/>
            <person name="Lee C.T."/>
            <person name="Nishiyama T."/>
            <person name="Sese J."/>
            <person name="O'Brien M.J."/>
            <person name="Copetti D."/>
            <person name="Mohd Noor M.I."/>
            <person name="Ong R.C."/>
            <person name="Putra M."/>
            <person name="Sireger I.Z."/>
            <person name="Indrioko S."/>
            <person name="Kosugi Y."/>
            <person name="Izuno A."/>
            <person name="Isagi Y."/>
            <person name="Lee S.L."/>
            <person name="Shimizu K.K."/>
        </authorList>
    </citation>
    <scope>NUCLEOTIDE SEQUENCE [LARGE SCALE GENOMIC DNA]</scope>
    <source>
        <strain evidence="2">214</strain>
    </source>
</reference>
<comment type="caution">
    <text evidence="2">The sequence shown here is derived from an EMBL/GenBank/DDBJ whole genome shotgun (WGS) entry which is preliminary data.</text>
</comment>
<evidence type="ECO:0000313" key="3">
    <source>
        <dbReference type="Proteomes" id="UP001054252"/>
    </source>
</evidence>
<keyword evidence="3" id="KW-1185">Reference proteome</keyword>
<accession>A0AAV5IHY3</accession>
<organism evidence="2 3">
    <name type="scientific">Rubroshorea leprosula</name>
    <dbReference type="NCBI Taxonomy" id="152421"/>
    <lineage>
        <taxon>Eukaryota</taxon>
        <taxon>Viridiplantae</taxon>
        <taxon>Streptophyta</taxon>
        <taxon>Embryophyta</taxon>
        <taxon>Tracheophyta</taxon>
        <taxon>Spermatophyta</taxon>
        <taxon>Magnoliopsida</taxon>
        <taxon>eudicotyledons</taxon>
        <taxon>Gunneridae</taxon>
        <taxon>Pentapetalae</taxon>
        <taxon>rosids</taxon>
        <taxon>malvids</taxon>
        <taxon>Malvales</taxon>
        <taxon>Dipterocarpaceae</taxon>
        <taxon>Rubroshorea</taxon>
    </lineage>
</organism>
<feature type="compositionally biased region" description="Low complexity" evidence="1">
    <location>
        <begin position="201"/>
        <end position="223"/>
    </location>
</feature>
<proteinExistence type="predicted"/>
<sequence>MRIRKNAQLGLRGLSQGSGLPVRQAHACQLNQSPWDVMSSFGEPEGNGRNPLLPLQFEGEDSLIGNGSLGDSMGAVESVASMIDSDERAAADVGGLVIDDNDTIKVFGDNEEDKFGLESEDRRHEQNEATKGKRVTEKQAPLSRRGRPRSVKRGSSSTNSNPYEFYYYSGFGPSWGKRRGERGGGVGEVISNNDTKEVEHNGTSSTHQNNTSSSSSSQINGNTEEFDFMDDEDDEEYEEDDGRRKRMRKPVKARSLKSLM</sequence>
<evidence type="ECO:0000256" key="1">
    <source>
        <dbReference type="SAM" id="MobiDB-lite"/>
    </source>
</evidence>
<gene>
    <name evidence="2" type="ORF">SLEP1_g9968</name>
</gene>
<feature type="compositionally biased region" description="Acidic residues" evidence="1">
    <location>
        <begin position="224"/>
        <end position="240"/>
    </location>
</feature>
<dbReference type="PANTHER" id="PTHR34680:SF3">
    <property type="entry name" value="EXPRESSED PROTEIN"/>
    <property type="match status" value="1"/>
</dbReference>
<name>A0AAV5IHY3_9ROSI</name>
<feature type="region of interest" description="Disordered" evidence="1">
    <location>
        <begin position="109"/>
        <end position="260"/>
    </location>
</feature>
<evidence type="ECO:0000313" key="2">
    <source>
        <dbReference type="EMBL" id="GKU96774.1"/>
    </source>
</evidence>
<feature type="compositionally biased region" description="Basic and acidic residues" evidence="1">
    <location>
        <begin position="113"/>
        <end position="137"/>
    </location>
</feature>
<dbReference type="Proteomes" id="UP001054252">
    <property type="component" value="Unassembled WGS sequence"/>
</dbReference>
<dbReference type="AlphaFoldDB" id="A0AAV5IHY3"/>
<protein>
    <submittedName>
        <fullName evidence="2">Uncharacterized protein</fullName>
    </submittedName>
</protein>
<feature type="compositionally biased region" description="Basic residues" evidence="1">
    <location>
        <begin position="244"/>
        <end position="260"/>
    </location>
</feature>